<feature type="non-terminal residue" evidence="1">
    <location>
        <position position="33"/>
    </location>
</feature>
<sequence length="33" mass="4051">MDEEEEEVVVNQMEEFQKLKLIQLKTIMKKIKK</sequence>
<gene>
    <name evidence="1" type="ORF">EZS28_037107</name>
</gene>
<accession>A0A5J4UCP0</accession>
<name>A0A5J4UCP0_9EUKA</name>
<comment type="caution">
    <text evidence="1">The sequence shown here is derived from an EMBL/GenBank/DDBJ whole genome shotgun (WGS) entry which is preliminary data.</text>
</comment>
<evidence type="ECO:0000313" key="2">
    <source>
        <dbReference type="Proteomes" id="UP000324800"/>
    </source>
</evidence>
<evidence type="ECO:0000313" key="1">
    <source>
        <dbReference type="EMBL" id="KAA6367365.1"/>
    </source>
</evidence>
<reference evidence="1 2" key="1">
    <citation type="submission" date="2019-03" db="EMBL/GenBank/DDBJ databases">
        <title>Single cell metagenomics reveals metabolic interactions within the superorganism composed of flagellate Streblomastix strix and complex community of Bacteroidetes bacteria on its surface.</title>
        <authorList>
            <person name="Treitli S.C."/>
            <person name="Kolisko M."/>
            <person name="Husnik F."/>
            <person name="Keeling P."/>
            <person name="Hampl V."/>
        </authorList>
    </citation>
    <scope>NUCLEOTIDE SEQUENCE [LARGE SCALE GENOMIC DNA]</scope>
    <source>
        <strain evidence="1">ST1C</strain>
    </source>
</reference>
<organism evidence="1 2">
    <name type="scientific">Streblomastix strix</name>
    <dbReference type="NCBI Taxonomy" id="222440"/>
    <lineage>
        <taxon>Eukaryota</taxon>
        <taxon>Metamonada</taxon>
        <taxon>Preaxostyla</taxon>
        <taxon>Oxymonadida</taxon>
        <taxon>Streblomastigidae</taxon>
        <taxon>Streblomastix</taxon>
    </lineage>
</organism>
<dbReference type="Proteomes" id="UP000324800">
    <property type="component" value="Unassembled WGS sequence"/>
</dbReference>
<dbReference type="EMBL" id="SNRW01018406">
    <property type="protein sequence ID" value="KAA6367365.1"/>
    <property type="molecule type" value="Genomic_DNA"/>
</dbReference>
<protein>
    <submittedName>
        <fullName evidence="1">Uncharacterized protein</fullName>
    </submittedName>
</protein>
<proteinExistence type="predicted"/>
<dbReference type="AlphaFoldDB" id="A0A5J4UCP0"/>